<evidence type="ECO:0000256" key="16">
    <source>
        <dbReference type="ARBA" id="ARBA00023316"/>
    </source>
</evidence>
<feature type="binding site" evidence="24">
    <location>
        <position position="325"/>
    </location>
    <ligand>
        <name>Mg(2+)</name>
        <dbReference type="ChEBI" id="CHEBI:18420"/>
        <label>2</label>
    </ligand>
</feature>
<evidence type="ECO:0000256" key="6">
    <source>
        <dbReference type="ARBA" id="ARBA00012216"/>
    </source>
</evidence>
<feature type="domain" description="ATP-grasp" evidence="26">
    <location>
        <begin position="148"/>
        <end position="354"/>
    </location>
</feature>
<evidence type="ECO:0000256" key="17">
    <source>
        <dbReference type="ARBA" id="ARBA00047614"/>
    </source>
</evidence>
<reference evidence="27 28" key="1">
    <citation type="submission" date="2019-07" db="EMBL/GenBank/DDBJ databases">
        <title>Genomic Encyclopedia of Type Strains, Phase I: the one thousand microbial genomes (KMG-I) project.</title>
        <authorList>
            <person name="Kyrpides N."/>
        </authorList>
    </citation>
    <scope>NUCLEOTIDE SEQUENCE [LARGE SCALE GENOMIC DNA]</scope>
    <source>
        <strain evidence="27 28">DSM 13558</strain>
    </source>
</reference>
<keyword evidence="11 25" id="KW-0067">ATP-binding</keyword>
<dbReference type="UniPathway" id="UPA00219"/>
<dbReference type="Pfam" id="PF01820">
    <property type="entry name" value="Dala_Dala_lig_N"/>
    <property type="match status" value="1"/>
</dbReference>
<keyword evidence="16 22" id="KW-0961">Cell wall biogenesis/degradation</keyword>
<sequence>MKKSIGIIIGGKSVEHEVSIISGLQVLDNIDKDIYEPMIIYIQKDGKWYIGKSLHDISNYKAKKFEGAYEVLPGFKDGKLVLYPHPELKQGLFGKKYETAEVEVVFPAVHGTNVEDGALHGMFQMNNVACAFGSVLSSSVGMDKVVMKQVFQSNNLPVVDYTWFYRSSYEGEKEEIIERIEKIGYPLIVKPANLGSSIGISKAKNKEELLVSVEVAMAYDRKIIVEKCIENVREINCAVMGYENDLTASLCEEPVGWKEFLTYEDKYVNKKKDASESKRRIPADIPDEITESIKKYAKESFKSVDCCGNARIDFLYDGNNIYVNEINTIPGSIAFYLWEGMGINFTDLITKIIEFAEVQKDQRKINIVSYDIDLLNKMGGGSKHK</sequence>
<keyword evidence="28" id="KW-1185">Reference proteome</keyword>
<dbReference type="GO" id="GO:0046872">
    <property type="term" value="F:metal ion binding"/>
    <property type="evidence" value="ECO:0007669"/>
    <property type="project" value="UniProtKB-KW"/>
</dbReference>
<keyword evidence="14 22" id="KW-0573">Peptidoglycan synthesis</keyword>
<evidence type="ECO:0000259" key="26">
    <source>
        <dbReference type="PROSITE" id="PS50975"/>
    </source>
</evidence>
<dbReference type="InterPro" id="IPR005905">
    <property type="entry name" value="D_ala_D_ala"/>
</dbReference>
<evidence type="ECO:0000256" key="22">
    <source>
        <dbReference type="HAMAP-Rule" id="MF_00047"/>
    </source>
</evidence>
<evidence type="ECO:0000256" key="4">
    <source>
        <dbReference type="ARBA" id="ARBA00004752"/>
    </source>
</evidence>
<keyword evidence="7 22" id="KW-0963">Cytoplasm</keyword>
<comment type="subcellular location">
    <subcellularLocation>
        <location evidence="3 22">Cytoplasm</location>
    </subcellularLocation>
</comment>
<evidence type="ECO:0000256" key="12">
    <source>
        <dbReference type="ARBA" id="ARBA00022842"/>
    </source>
</evidence>
<dbReference type="GO" id="GO:0009252">
    <property type="term" value="P:peptidoglycan biosynthetic process"/>
    <property type="evidence" value="ECO:0007669"/>
    <property type="project" value="UniProtKB-UniRule"/>
</dbReference>
<keyword evidence="12 24" id="KW-0460">Magnesium</keyword>
<evidence type="ECO:0000256" key="25">
    <source>
        <dbReference type="PROSITE-ProRule" id="PRU00409"/>
    </source>
</evidence>
<evidence type="ECO:0000313" key="27">
    <source>
        <dbReference type="EMBL" id="TWH82608.1"/>
    </source>
</evidence>
<evidence type="ECO:0000256" key="5">
    <source>
        <dbReference type="ARBA" id="ARBA00010871"/>
    </source>
</evidence>
<comment type="catalytic activity">
    <reaction evidence="17 22">
        <text>2 D-alanine + ATP = D-alanyl-D-alanine + ADP + phosphate + H(+)</text>
        <dbReference type="Rhea" id="RHEA:11224"/>
        <dbReference type="ChEBI" id="CHEBI:15378"/>
        <dbReference type="ChEBI" id="CHEBI:30616"/>
        <dbReference type="ChEBI" id="CHEBI:43474"/>
        <dbReference type="ChEBI" id="CHEBI:57416"/>
        <dbReference type="ChEBI" id="CHEBI:57822"/>
        <dbReference type="ChEBI" id="CHEBI:456216"/>
        <dbReference type="EC" id="6.3.2.4"/>
    </reaction>
</comment>
<comment type="pathway">
    <text evidence="18">Glycan biosynthesis.</text>
</comment>
<dbReference type="InterPro" id="IPR011127">
    <property type="entry name" value="Dala_Dala_lig_N"/>
</dbReference>
<feature type="binding site" evidence="24">
    <location>
        <position position="325"/>
    </location>
    <ligand>
        <name>Mg(2+)</name>
        <dbReference type="ChEBI" id="CHEBI:18420"/>
        <label>1</label>
    </ligand>
</feature>
<dbReference type="GO" id="GO:0005524">
    <property type="term" value="F:ATP binding"/>
    <property type="evidence" value="ECO:0007669"/>
    <property type="project" value="UniProtKB-UniRule"/>
</dbReference>
<dbReference type="GO" id="GO:0008360">
    <property type="term" value="P:regulation of cell shape"/>
    <property type="evidence" value="ECO:0007669"/>
    <property type="project" value="UniProtKB-KW"/>
</dbReference>
<evidence type="ECO:0000256" key="20">
    <source>
        <dbReference type="ARBA" id="ARBA00076288"/>
    </source>
</evidence>
<evidence type="ECO:0000256" key="23">
    <source>
        <dbReference type="PIRSR" id="PIRSR039102-1"/>
    </source>
</evidence>
<dbReference type="PROSITE" id="PS00844">
    <property type="entry name" value="DALA_DALA_LIGASE_2"/>
    <property type="match status" value="1"/>
</dbReference>
<dbReference type="HAMAP" id="MF_00047">
    <property type="entry name" value="Dala_Dala_lig"/>
    <property type="match status" value="1"/>
</dbReference>
<evidence type="ECO:0000256" key="1">
    <source>
        <dbReference type="ARBA" id="ARBA00001936"/>
    </source>
</evidence>
<dbReference type="SUPFAM" id="SSF52440">
    <property type="entry name" value="PreATP-grasp domain"/>
    <property type="match status" value="1"/>
</dbReference>
<proteinExistence type="inferred from homology"/>
<gene>
    <name evidence="22" type="primary">ddl</name>
    <name evidence="27" type="ORF">LY60_00910</name>
</gene>
<evidence type="ECO:0000256" key="13">
    <source>
        <dbReference type="ARBA" id="ARBA00022960"/>
    </source>
</evidence>
<protein>
    <recommendedName>
        <fullName evidence="19 22">D-alanine--D-alanine ligase</fullName>
        <ecNumber evidence="6 22">6.3.2.4</ecNumber>
    </recommendedName>
    <alternativeName>
        <fullName evidence="21 22">D-Ala-D-Ala ligase</fullName>
    </alternativeName>
    <alternativeName>
        <fullName evidence="20 22">D-alanylalanine synthetase</fullName>
    </alternativeName>
</protein>
<feature type="active site" evidence="23">
    <location>
        <position position="196"/>
    </location>
</feature>
<comment type="pathway">
    <text evidence="4 22">Cell wall biogenesis; peptidoglycan biosynthesis.</text>
</comment>
<dbReference type="PIRSF" id="PIRSF039102">
    <property type="entry name" value="Ddl/VanB"/>
    <property type="match status" value="1"/>
</dbReference>
<keyword evidence="8 22" id="KW-0436">Ligase</keyword>
<feature type="active site" evidence="23">
    <location>
        <position position="15"/>
    </location>
</feature>
<evidence type="ECO:0000256" key="15">
    <source>
        <dbReference type="ARBA" id="ARBA00023211"/>
    </source>
</evidence>
<evidence type="ECO:0000256" key="19">
    <source>
        <dbReference type="ARBA" id="ARBA00068427"/>
    </source>
</evidence>
<dbReference type="GO" id="GO:0005829">
    <property type="term" value="C:cytosol"/>
    <property type="evidence" value="ECO:0007669"/>
    <property type="project" value="TreeGrafter"/>
</dbReference>
<feature type="active site" evidence="23">
    <location>
        <position position="332"/>
    </location>
</feature>
<organism evidence="27 28">
    <name type="scientific">Sedimentibacter saalensis</name>
    <dbReference type="NCBI Taxonomy" id="130788"/>
    <lineage>
        <taxon>Bacteria</taxon>
        <taxon>Bacillati</taxon>
        <taxon>Bacillota</taxon>
        <taxon>Tissierellia</taxon>
        <taxon>Sedimentibacter</taxon>
    </lineage>
</organism>
<dbReference type="EC" id="6.3.2.4" evidence="6 22"/>
<dbReference type="InterPro" id="IPR016185">
    <property type="entry name" value="PreATP-grasp_dom_sf"/>
</dbReference>
<dbReference type="InterPro" id="IPR013815">
    <property type="entry name" value="ATP_grasp_subdomain_1"/>
</dbReference>
<dbReference type="EMBL" id="VLKH01000002">
    <property type="protein sequence ID" value="TWH82608.1"/>
    <property type="molecule type" value="Genomic_DNA"/>
</dbReference>
<name>A0A562JHE7_9FIRM</name>
<comment type="cofactor">
    <cofactor evidence="24">
        <name>Mg(2+)</name>
        <dbReference type="ChEBI" id="CHEBI:18420"/>
    </cofactor>
    <cofactor evidence="24">
        <name>Mn(2+)</name>
        <dbReference type="ChEBI" id="CHEBI:29035"/>
    </cofactor>
    <text evidence="24">Binds 2 magnesium or manganese ions per subunit.</text>
</comment>
<evidence type="ECO:0000256" key="18">
    <source>
        <dbReference type="ARBA" id="ARBA00060592"/>
    </source>
</evidence>
<accession>A0A562JHE7</accession>
<evidence type="ECO:0000256" key="24">
    <source>
        <dbReference type="PIRSR" id="PIRSR039102-3"/>
    </source>
</evidence>
<dbReference type="PROSITE" id="PS50975">
    <property type="entry name" value="ATP_GRASP"/>
    <property type="match status" value="1"/>
</dbReference>
<keyword evidence="9 24" id="KW-0479">Metal-binding</keyword>
<keyword evidence="15 24" id="KW-0464">Manganese</keyword>
<comment type="caution">
    <text evidence="27">The sequence shown here is derived from an EMBL/GenBank/DDBJ whole genome shotgun (WGS) entry which is preliminary data.</text>
</comment>
<dbReference type="PANTHER" id="PTHR23132">
    <property type="entry name" value="D-ALANINE--D-ALANINE LIGASE"/>
    <property type="match status" value="1"/>
</dbReference>
<dbReference type="FunFam" id="3.30.1490.20:FF:000007">
    <property type="entry name" value="D-alanine--D-alanine ligase"/>
    <property type="match status" value="1"/>
</dbReference>
<evidence type="ECO:0000256" key="3">
    <source>
        <dbReference type="ARBA" id="ARBA00004496"/>
    </source>
</evidence>
<evidence type="ECO:0000256" key="7">
    <source>
        <dbReference type="ARBA" id="ARBA00022490"/>
    </source>
</evidence>
<dbReference type="InterPro" id="IPR000291">
    <property type="entry name" value="D-Ala_lig_Van_CS"/>
</dbReference>
<dbReference type="InterPro" id="IPR011761">
    <property type="entry name" value="ATP-grasp"/>
</dbReference>
<evidence type="ECO:0000256" key="11">
    <source>
        <dbReference type="ARBA" id="ARBA00022840"/>
    </source>
</evidence>
<evidence type="ECO:0000256" key="8">
    <source>
        <dbReference type="ARBA" id="ARBA00022598"/>
    </source>
</evidence>
<evidence type="ECO:0000256" key="14">
    <source>
        <dbReference type="ARBA" id="ARBA00022984"/>
    </source>
</evidence>
<keyword evidence="10 25" id="KW-0547">Nucleotide-binding</keyword>
<comment type="function">
    <text evidence="2 22">Cell wall formation.</text>
</comment>
<dbReference type="SUPFAM" id="SSF56059">
    <property type="entry name" value="Glutathione synthetase ATP-binding domain-like"/>
    <property type="match status" value="1"/>
</dbReference>
<dbReference type="Pfam" id="PF07478">
    <property type="entry name" value="Dala_Dala_lig_C"/>
    <property type="match status" value="1"/>
</dbReference>
<dbReference type="RefSeq" id="WP_145080532.1">
    <property type="nucleotide sequence ID" value="NZ_VLKH01000002.1"/>
</dbReference>
<evidence type="ECO:0000313" key="28">
    <source>
        <dbReference type="Proteomes" id="UP000315343"/>
    </source>
</evidence>
<evidence type="ECO:0000256" key="2">
    <source>
        <dbReference type="ARBA" id="ARBA00003921"/>
    </source>
</evidence>
<dbReference type="Gene3D" id="3.30.470.20">
    <property type="entry name" value="ATP-grasp fold, B domain"/>
    <property type="match status" value="1"/>
</dbReference>
<evidence type="ECO:0000256" key="21">
    <source>
        <dbReference type="ARBA" id="ARBA00077154"/>
    </source>
</evidence>
<dbReference type="InterPro" id="IPR011095">
    <property type="entry name" value="Dala_Dala_lig_C"/>
</dbReference>
<dbReference type="OrthoDB" id="9813261at2"/>
<comment type="similarity">
    <text evidence="5 22">Belongs to the D-alanine--D-alanine ligase family.</text>
</comment>
<comment type="cofactor">
    <cofactor evidence="1">
        <name>Mn(2+)</name>
        <dbReference type="ChEBI" id="CHEBI:29035"/>
    </cofactor>
</comment>
<dbReference type="Gene3D" id="3.40.50.20">
    <property type="match status" value="1"/>
</dbReference>
<dbReference type="GO" id="GO:0008716">
    <property type="term" value="F:D-alanine-D-alanine ligase activity"/>
    <property type="evidence" value="ECO:0007669"/>
    <property type="project" value="UniProtKB-UniRule"/>
</dbReference>
<dbReference type="GO" id="GO:0071555">
    <property type="term" value="P:cell wall organization"/>
    <property type="evidence" value="ECO:0007669"/>
    <property type="project" value="UniProtKB-KW"/>
</dbReference>
<feature type="binding site" evidence="24">
    <location>
        <position position="327"/>
    </location>
    <ligand>
        <name>Mg(2+)</name>
        <dbReference type="ChEBI" id="CHEBI:18420"/>
        <label>2</label>
    </ligand>
</feature>
<feature type="binding site" evidence="24">
    <location>
        <position position="313"/>
    </location>
    <ligand>
        <name>Mg(2+)</name>
        <dbReference type="ChEBI" id="CHEBI:18420"/>
        <label>1</label>
    </ligand>
</feature>
<dbReference type="Gene3D" id="3.30.1490.20">
    <property type="entry name" value="ATP-grasp fold, A domain"/>
    <property type="match status" value="1"/>
</dbReference>
<dbReference type="Proteomes" id="UP000315343">
    <property type="component" value="Unassembled WGS sequence"/>
</dbReference>
<dbReference type="NCBIfam" id="NF002528">
    <property type="entry name" value="PRK01966.1-4"/>
    <property type="match status" value="1"/>
</dbReference>
<evidence type="ECO:0000256" key="10">
    <source>
        <dbReference type="ARBA" id="ARBA00022741"/>
    </source>
</evidence>
<dbReference type="PANTHER" id="PTHR23132:SF25">
    <property type="entry name" value="D-ALANINE--D-ALANINE LIGASE A"/>
    <property type="match status" value="1"/>
</dbReference>
<dbReference type="NCBIfam" id="TIGR01205">
    <property type="entry name" value="D_ala_D_alaTIGR"/>
    <property type="match status" value="1"/>
</dbReference>
<dbReference type="AlphaFoldDB" id="A0A562JHE7"/>
<keyword evidence="13 22" id="KW-0133">Cell shape</keyword>
<evidence type="ECO:0000256" key="9">
    <source>
        <dbReference type="ARBA" id="ARBA00022723"/>
    </source>
</evidence>